<dbReference type="AlphaFoldDB" id="A0A7C9DRE2"/>
<dbReference type="SUPFAM" id="SSF52540">
    <property type="entry name" value="P-loop containing nucleoside triphosphate hydrolases"/>
    <property type="match status" value="1"/>
</dbReference>
<reference evidence="4" key="2">
    <citation type="submission" date="2020-07" db="EMBL/GenBank/DDBJ databases">
        <authorList>
            <person name="Vera ALvarez R."/>
            <person name="Arias-Moreno D.M."/>
            <person name="Jimenez-Jacinto V."/>
            <person name="Jimenez-Bremont J.F."/>
            <person name="Swaminathan K."/>
            <person name="Moose S.P."/>
            <person name="Guerrero-Gonzalez M.L."/>
            <person name="Marino-Ramirez L."/>
            <person name="Landsman D."/>
            <person name="Rodriguez-Kessler M."/>
            <person name="Delgado-Sanchez P."/>
        </authorList>
    </citation>
    <scope>NUCLEOTIDE SEQUENCE</scope>
    <source>
        <tissue evidence="4">Cladode</tissue>
    </source>
</reference>
<evidence type="ECO:0000256" key="2">
    <source>
        <dbReference type="ARBA" id="ARBA00022448"/>
    </source>
</evidence>
<evidence type="ECO:0000313" key="4">
    <source>
        <dbReference type="EMBL" id="MBA4649920.1"/>
    </source>
</evidence>
<organism evidence="4">
    <name type="scientific">Opuntia streptacantha</name>
    <name type="common">Prickly pear cactus</name>
    <name type="synonym">Opuntia cardona</name>
    <dbReference type="NCBI Taxonomy" id="393608"/>
    <lineage>
        <taxon>Eukaryota</taxon>
        <taxon>Viridiplantae</taxon>
        <taxon>Streptophyta</taxon>
        <taxon>Embryophyta</taxon>
        <taxon>Tracheophyta</taxon>
        <taxon>Spermatophyta</taxon>
        <taxon>Magnoliopsida</taxon>
        <taxon>eudicotyledons</taxon>
        <taxon>Gunneridae</taxon>
        <taxon>Pentapetalae</taxon>
        <taxon>Caryophyllales</taxon>
        <taxon>Cactineae</taxon>
        <taxon>Cactaceae</taxon>
        <taxon>Opuntioideae</taxon>
        <taxon>Opuntia</taxon>
    </lineage>
</organism>
<dbReference type="InterPro" id="IPR027417">
    <property type="entry name" value="P-loop_NTPase"/>
</dbReference>
<keyword evidence="2" id="KW-0813">Transport</keyword>
<evidence type="ECO:0000259" key="3">
    <source>
        <dbReference type="Pfam" id="PF00005"/>
    </source>
</evidence>
<sequence>MEIEAASSAANDRSLRRNRRYHHQDVEFYGGGGTGGIPAAYLVWEDLSVVLPSFGSAPSKRILQAVTGYAEPGRIMAIMGPSGSGKSTLLDTLAGTSHSRLLAFLSLSQSPSFLFVGVPRGRGLFL</sequence>
<reference evidence="4" key="1">
    <citation type="journal article" date="2013" name="J. Plant Res.">
        <title>Effect of fungi and light on seed germination of three Opuntia species from semiarid lands of central Mexico.</title>
        <authorList>
            <person name="Delgado-Sanchez P."/>
            <person name="Jimenez-Bremont J.F."/>
            <person name="Guerrero-Gonzalez Mde L."/>
            <person name="Flores J."/>
        </authorList>
    </citation>
    <scope>NUCLEOTIDE SEQUENCE</scope>
    <source>
        <tissue evidence="4">Cladode</tissue>
    </source>
</reference>
<comment type="similarity">
    <text evidence="1">Belongs to the ABC transporter superfamily. ABCG family. Eye pigment precursor importer (TC 3.A.1.204) subfamily.</text>
</comment>
<dbReference type="PANTHER" id="PTHR48042:SF18">
    <property type="entry name" value="ABC TRANSPORTER G FAMILY MEMBER 12"/>
    <property type="match status" value="1"/>
</dbReference>
<proteinExistence type="inferred from homology"/>
<dbReference type="GO" id="GO:0016887">
    <property type="term" value="F:ATP hydrolysis activity"/>
    <property type="evidence" value="ECO:0007669"/>
    <property type="project" value="InterPro"/>
</dbReference>
<dbReference type="InterPro" id="IPR003439">
    <property type="entry name" value="ABC_transporter-like_ATP-bd"/>
</dbReference>
<name>A0A7C9DRE2_OPUST</name>
<feature type="domain" description="ABC transporter" evidence="3">
    <location>
        <begin position="64"/>
        <end position="97"/>
    </location>
</feature>
<dbReference type="Pfam" id="PF00005">
    <property type="entry name" value="ABC_tran"/>
    <property type="match status" value="1"/>
</dbReference>
<dbReference type="PANTHER" id="PTHR48042">
    <property type="entry name" value="ABC TRANSPORTER G FAMILY MEMBER 11"/>
    <property type="match status" value="1"/>
</dbReference>
<protein>
    <recommendedName>
        <fullName evidence="3">ABC transporter domain-containing protein</fullName>
    </recommendedName>
</protein>
<dbReference type="Gene3D" id="3.40.50.300">
    <property type="entry name" value="P-loop containing nucleotide triphosphate hydrolases"/>
    <property type="match status" value="1"/>
</dbReference>
<dbReference type="GO" id="GO:0005524">
    <property type="term" value="F:ATP binding"/>
    <property type="evidence" value="ECO:0007669"/>
    <property type="project" value="InterPro"/>
</dbReference>
<dbReference type="CDD" id="cd02019">
    <property type="entry name" value="NK"/>
    <property type="match status" value="1"/>
</dbReference>
<dbReference type="InterPro" id="IPR052215">
    <property type="entry name" value="Plant_ABCG"/>
</dbReference>
<dbReference type="EMBL" id="GISG01162435">
    <property type="protein sequence ID" value="MBA4649920.1"/>
    <property type="molecule type" value="Transcribed_RNA"/>
</dbReference>
<accession>A0A7C9DRE2</accession>
<evidence type="ECO:0000256" key="1">
    <source>
        <dbReference type="ARBA" id="ARBA00005814"/>
    </source>
</evidence>